<evidence type="ECO:0000256" key="5">
    <source>
        <dbReference type="ARBA" id="ARBA00023163"/>
    </source>
</evidence>
<dbReference type="GO" id="GO:0046983">
    <property type="term" value="F:protein dimerization activity"/>
    <property type="evidence" value="ECO:0007669"/>
    <property type="project" value="InterPro"/>
</dbReference>
<comment type="caution">
    <text evidence="9">The sequence shown here is derived from an EMBL/GenBank/DDBJ whole genome shotgun (WGS) entry which is preliminary data.</text>
</comment>
<evidence type="ECO:0000256" key="4">
    <source>
        <dbReference type="ARBA" id="ARBA00023125"/>
    </source>
</evidence>
<evidence type="ECO:0000313" key="9">
    <source>
        <dbReference type="EMBL" id="THU49495.1"/>
    </source>
</evidence>
<organism evidence="9 10">
    <name type="scientific">Musa balbisiana</name>
    <name type="common">Banana</name>
    <dbReference type="NCBI Taxonomy" id="52838"/>
    <lineage>
        <taxon>Eukaryota</taxon>
        <taxon>Viridiplantae</taxon>
        <taxon>Streptophyta</taxon>
        <taxon>Embryophyta</taxon>
        <taxon>Tracheophyta</taxon>
        <taxon>Spermatophyta</taxon>
        <taxon>Magnoliopsida</taxon>
        <taxon>Liliopsida</taxon>
        <taxon>Zingiberales</taxon>
        <taxon>Musaceae</taxon>
        <taxon>Musa</taxon>
    </lineage>
</organism>
<accession>A0A4S8IM08</accession>
<keyword evidence="3" id="KW-0805">Transcription regulation</keyword>
<gene>
    <name evidence="9" type="ORF">C4D60_Mb06t10160</name>
</gene>
<dbReference type="EMBL" id="PYDT01000009">
    <property type="protein sequence ID" value="THU49495.1"/>
    <property type="molecule type" value="Genomic_DNA"/>
</dbReference>
<keyword evidence="10" id="KW-1185">Reference proteome</keyword>
<comment type="similarity">
    <text evidence="2">Belongs to the bHLH protein family.</text>
</comment>
<feature type="domain" description="BHLH" evidence="8">
    <location>
        <begin position="235"/>
        <end position="284"/>
    </location>
</feature>
<evidence type="ECO:0000256" key="3">
    <source>
        <dbReference type="ARBA" id="ARBA00023015"/>
    </source>
</evidence>
<dbReference type="GO" id="GO:0003677">
    <property type="term" value="F:DNA binding"/>
    <property type="evidence" value="ECO:0007669"/>
    <property type="project" value="UniProtKB-KW"/>
</dbReference>
<evidence type="ECO:0000259" key="8">
    <source>
        <dbReference type="PROSITE" id="PS50888"/>
    </source>
</evidence>
<dbReference type="InterPro" id="IPR045843">
    <property type="entry name" value="IND-like"/>
</dbReference>
<dbReference type="SMART" id="SM00353">
    <property type="entry name" value="HLH"/>
    <property type="match status" value="1"/>
</dbReference>
<evidence type="ECO:0000256" key="7">
    <source>
        <dbReference type="SAM" id="MobiDB-lite"/>
    </source>
</evidence>
<keyword evidence="6" id="KW-0539">Nucleus</keyword>
<dbReference type="PANTHER" id="PTHR45914">
    <property type="entry name" value="TRANSCRIPTION FACTOR HEC3-RELATED"/>
    <property type="match status" value="1"/>
</dbReference>
<proteinExistence type="inferred from homology"/>
<comment type="subcellular location">
    <subcellularLocation>
        <location evidence="1">Nucleus</location>
    </subcellularLocation>
</comment>
<evidence type="ECO:0000313" key="10">
    <source>
        <dbReference type="Proteomes" id="UP000317650"/>
    </source>
</evidence>
<keyword evidence="5" id="KW-0804">Transcription</keyword>
<protein>
    <recommendedName>
        <fullName evidence="8">BHLH domain-containing protein</fullName>
    </recommendedName>
</protein>
<dbReference type="PROSITE" id="PS50888">
    <property type="entry name" value="BHLH"/>
    <property type="match status" value="1"/>
</dbReference>
<sequence>MALDKDRIWEGSQARPLYGGEASIQRLNPPSLGCMMIGEGEGSDFHGSSRSSLLPFLSDPNNSFSSTYTLEAVDALSQEALSILDRNATTSENWAYSNASVLSFEQGGRMPRAGPPSLDHDDDCAAWIDAMDQNCQLSDLDIKRPTADSTLIHEQDCFAVENWCAVVGTPEKDKRQCQDRFGLIYPGAAAVDGLRESIGRATVLQKRPDTDASDMLSPKKQCRGNTGRTKDKSSPSKDPQSTAAKNRRERISERLKILQDLVPNGTKVDLVTMLEKAISYVKFLQLQVKVLATDEFWPAQGVKAPDVGKVKEALDAILSSHRDGSSSSKKAIRTFESAC</sequence>
<dbReference type="FunFam" id="4.10.280.10:FF:000046">
    <property type="entry name" value="Transcription factor bHLH83"/>
    <property type="match status" value="1"/>
</dbReference>
<dbReference type="Pfam" id="PF00010">
    <property type="entry name" value="HLH"/>
    <property type="match status" value="1"/>
</dbReference>
<dbReference type="InterPro" id="IPR011598">
    <property type="entry name" value="bHLH_dom"/>
</dbReference>
<keyword evidence="4" id="KW-0238">DNA-binding</keyword>
<name>A0A4S8IM08_MUSBA</name>
<dbReference type="GO" id="GO:0003700">
    <property type="term" value="F:DNA-binding transcription factor activity"/>
    <property type="evidence" value="ECO:0007669"/>
    <property type="project" value="InterPro"/>
</dbReference>
<dbReference type="GO" id="GO:0005634">
    <property type="term" value="C:nucleus"/>
    <property type="evidence" value="ECO:0007669"/>
    <property type="project" value="UniProtKB-SubCell"/>
</dbReference>
<evidence type="ECO:0000256" key="1">
    <source>
        <dbReference type="ARBA" id="ARBA00004123"/>
    </source>
</evidence>
<dbReference type="GO" id="GO:0048766">
    <property type="term" value="P:root hair initiation"/>
    <property type="evidence" value="ECO:0007669"/>
    <property type="project" value="UniProtKB-ARBA"/>
</dbReference>
<dbReference type="AlphaFoldDB" id="A0A4S8IM08"/>
<dbReference type="CDD" id="cd11454">
    <property type="entry name" value="bHLH_AtIND_like"/>
    <property type="match status" value="1"/>
</dbReference>
<dbReference type="Proteomes" id="UP000317650">
    <property type="component" value="Chromosome 6"/>
</dbReference>
<dbReference type="InterPro" id="IPR036638">
    <property type="entry name" value="HLH_DNA-bd_sf"/>
</dbReference>
<evidence type="ECO:0000256" key="2">
    <source>
        <dbReference type="ARBA" id="ARBA00005510"/>
    </source>
</evidence>
<evidence type="ECO:0000256" key="6">
    <source>
        <dbReference type="ARBA" id="ARBA00023242"/>
    </source>
</evidence>
<dbReference type="PANTHER" id="PTHR45914:SF59">
    <property type="entry name" value="TRANSCRIPTION FACTOR BHLH83-LIKE"/>
    <property type="match status" value="1"/>
</dbReference>
<feature type="region of interest" description="Disordered" evidence="7">
    <location>
        <begin position="205"/>
        <end position="248"/>
    </location>
</feature>
<dbReference type="Gene3D" id="4.10.280.10">
    <property type="entry name" value="Helix-loop-helix DNA-binding domain"/>
    <property type="match status" value="1"/>
</dbReference>
<reference evidence="9 10" key="1">
    <citation type="journal article" date="2019" name="Nat. Plants">
        <title>Genome sequencing of Musa balbisiana reveals subgenome evolution and function divergence in polyploid bananas.</title>
        <authorList>
            <person name="Yao X."/>
        </authorList>
    </citation>
    <scope>NUCLEOTIDE SEQUENCE [LARGE SCALE GENOMIC DNA]</scope>
    <source>
        <strain evidence="10">cv. DH-PKW</strain>
        <tissue evidence="9">Leaves</tissue>
    </source>
</reference>
<dbReference type="SUPFAM" id="SSF47459">
    <property type="entry name" value="HLH, helix-loop-helix DNA-binding domain"/>
    <property type="match status" value="1"/>
</dbReference>